<dbReference type="AlphaFoldDB" id="A0A9Q0NI73"/>
<proteinExistence type="predicted"/>
<protein>
    <submittedName>
        <fullName evidence="1">Uncharacterized protein</fullName>
    </submittedName>
</protein>
<reference evidence="1" key="2">
    <citation type="journal article" date="2023" name="Int. J. Mol. Sci.">
        <title>De Novo Assembly and Annotation of 11 Diverse Shrub Willow (Salix) Genomes Reveals Novel Gene Organization in Sex-Linked Regions.</title>
        <authorList>
            <person name="Hyden B."/>
            <person name="Feng K."/>
            <person name="Yates T.B."/>
            <person name="Jawdy S."/>
            <person name="Cereghino C."/>
            <person name="Smart L.B."/>
            <person name="Muchero W."/>
        </authorList>
    </citation>
    <scope>NUCLEOTIDE SEQUENCE</scope>
    <source>
        <tissue evidence="1">Shoot tip</tissue>
    </source>
</reference>
<gene>
    <name evidence="1" type="ORF">OIU74_030256</name>
</gene>
<dbReference type="EMBL" id="JAPFFM010000973">
    <property type="protein sequence ID" value="KAJ6670223.1"/>
    <property type="molecule type" value="Genomic_DNA"/>
</dbReference>
<evidence type="ECO:0000313" key="2">
    <source>
        <dbReference type="Proteomes" id="UP001151752"/>
    </source>
</evidence>
<keyword evidence="2" id="KW-1185">Reference proteome</keyword>
<accession>A0A9Q0NI73</accession>
<comment type="caution">
    <text evidence="1">The sequence shown here is derived from an EMBL/GenBank/DDBJ whole genome shotgun (WGS) entry which is preliminary data.</text>
</comment>
<organism evidence="1 2">
    <name type="scientific">Salix koriyanagi</name>
    <dbReference type="NCBI Taxonomy" id="2511006"/>
    <lineage>
        <taxon>Eukaryota</taxon>
        <taxon>Viridiplantae</taxon>
        <taxon>Streptophyta</taxon>
        <taxon>Embryophyta</taxon>
        <taxon>Tracheophyta</taxon>
        <taxon>Spermatophyta</taxon>
        <taxon>Magnoliopsida</taxon>
        <taxon>eudicotyledons</taxon>
        <taxon>Gunneridae</taxon>
        <taxon>Pentapetalae</taxon>
        <taxon>rosids</taxon>
        <taxon>fabids</taxon>
        <taxon>Malpighiales</taxon>
        <taxon>Salicaceae</taxon>
        <taxon>Saliceae</taxon>
        <taxon>Salix</taxon>
    </lineage>
</organism>
<name>A0A9Q0NI73_9ROSI</name>
<feature type="non-terminal residue" evidence="1">
    <location>
        <position position="79"/>
    </location>
</feature>
<dbReference type="Proteomes" id="UP001151752">
    <property type="component" value="Unassembled WGS sequence"/>
</dbReference>
<reference evidence="1" key="1">
    <citation type="submission" date="2022-11" db="EMBL/GenBank/DDBJ databases">
        <authorList>
            <person name="Hyden B.L."/>
            <person name="Feng K."/>
            <person name="Yates T."/>
            <person name="Jawdy S."/>
            <person name="Smart L.B."/>
            <person name="Muchero W."/>
        </authorList>
    </citation>
    <scope>NUCLEOTIDE SEQUENCE</scope>
    <source>
        <tissue evidence="1">Shoot tip</tissue>
    </source>
</reference>
<sequence>MEESDFYKRLNRVREEECCREKAAEEGENSVTMVADRIHESEERDWPEEPKPIPGKCILVTEKILPLKEEDPSLMIVNG</sequence>
<evidence type="ECO:0000313" key="1">
    <source>
        <dbReference type="EMBL" id="KAJ6670223.1"/>
    </source>
</evidence>